<evidence type="ECO:0000256" key="1">
    <source>
        <dbReference type="ARBA" id="ARBA00007905"/>
    </source>
</evidence>
<accession>A0A0N1JVT4</accession>
<evidence type="ECO:0000259" key="7">
    <source>
        <dbReference type="Pfam" id="PF00248"/>
    </source>
</evidence>
<comment type="similarity">
    <text evidence="1">Belongs to the aldo/keto reductase family.</text>
</comment>
<keyword evidence="2" id="KW-0521">NADP</keyword>
<dbReference type="EMBL" id="LGKG01000179">
    <property type="protein sequence ID" value="KPC59538.1"/>
    <property type="molecule type" value="Genomic_DNA"/>
</dbReference>
<dbReference type="Proteomes" id="UP000037982">
    <property type="component" value="Unassembled WGS sequence"/>
</dbReference>
<organism evidence="8 9">
    <name type="scientific">Streptomyces chattanoogensis</name>
    <dbReference type="NCBI Taxonomy" id="66876"/>
    <lineage>
        <taxon>Bacteria</taxon>
        <taxon>Bacillati</taxon>
        <taxon>Actinomycetota</taxon>
        <taxon>Actinomycetes</taxon>
        <taxon>Kitasatosporales</taxon>
        <taxon>Streptomycetaceae</taxon>
        <taxon>Streptomyces</taxon>
    </lineage>
</organism>
<dbReference type="PANTHER" id="PTHR43827">
    <property type="entry name" value="2,5-DIKETO-D-GLUCONIC ACID REDUCTASE"/>
    <property type="match status" value="1"/>
</dbReference>
<gene>
    <name evidence="8" type="ORF">ADL29_34200</name>
</gene>
<keyword evidence="9" id="KW-1185">Reference proteome</keyword>
<feature type="domain" description="NADP-dependent oxidoreductase" evidence="7">
    <location>
        <begin position="18"/>
        <end position="261"/>
    </location>
</feature>
<evidence type="ECO:0000256" key="4">
    <source>
        <dbReference type="PIRSR" id="PIRSR000097-1"/>
    </source>
</evidence>
<feature type="site" description="Lowers pKa of active site Tyr" evidence="6">
    <location>
        <position position="76"/>
    </location>
</feature>
<dbReference type="InterPro" id="IPR020471">
    <property type="entry name" value="AKR"/>
</dbReference>
<dbReference type="PATRIC" id="fig|66876.3.peg.7532"/>
<dbReference type="PRINTS" id="PR00069">
    <property type="entry name" value="ALDKETRDTASE"/>
</dbReference>
<dbReference type="FunFam" id="3.20.20.100:FF:000015">
    <property type="entry name" value="Oxidoreductase, aldo/keto reductase family"/>
    <property type="match status" value="1"/>
</dbReference>
<dbReference type="PANTHER" id="PTHR43827:SF3">
    <property type="entry name" value="NADP-DEPENDENT OXIDOREDUCTASE DOMAIN-CONTAINING PROTEIN"/>
    <property type="match status" value="1"/>
</dbReference>
<comment type="caution">
    <text evidence="8">The sequence shown here is derived from an EMBL/GenBank/DDBJ whole genome shotgun (WGS) entry which is preliminary data.</text>
</comment>
<name>A0A0N1JVT4_9ACTN</name>
<dbReference type="Pfam" id="PF00248">
    <property type="entry name" value="Aldo_ket_red"/>
    <property type="match status" value="1"/>
</dbReference>
<sequence length="277" mass="30014">MSKVPSITLNNGIAMPQLGFGVWQVPDDEAATAVGHALDAGYRSIDTAAIYGNEEGTGKALATSGIARDELFVTTKLWNSDQGYDSALRAFDTSLAKLGLEYVDLYLIHWPLPARDTYVDTYKALEKIYADGRAKAIGVSNFQPDHLERLLGETSVVPAVNQIELHPQFQQAESRAAHARHRIVTEAWSPLGQGRGLLEDAAIGTIAEKHGKSPAQVVLRWHLQLGNVVIPKSVTPSRIRENIDVFDFALDDADLSALAALDSGNRLGPDPATFDMA</sequence>
<dbReference type="CDD" id="cd19131">
    <property type="entry name" value="AKR_AKR5C2"/>
    <property type="match status" value="1"/>
</dbReference>
<feature type="active site" description="Proton donor" evidence="4">
    <location>
        <position position="51"/>
    </location>
</feature>
<dbReference type="SUPFAM" id="SSF51430">
    <property type="entry name" value="NAD(P)-linked oxidoreductase"/>
    <property type="match status" value="1"/>
</dbReference>
<feature type="binding site" evidence="5">
    <location>
        <position position="109"/>
    </location>
    <ligand>
        <name>substrate</name>
    </ligand>
</feature>
<dbReference type="GO" id="GO:0050580">
    <property type="term" value="F:2,5-didehydrogluconate reductase activity"/>
    <property type="evidence" value="ECO:0007669"/>
    <property type="project" value="InterPro"/>
</dbReference>
<dbReference type="PROSITE" id="PS00063">
    <property type="entry name" value="ALDOKETO_REDUCTASE_3"/>
    <property type="match status" value="1"/>
</dbReference>
<keyword evidence="3" id="KW-0560">Oxidoreductase</keyword>
<evidence type="ECO:0000256" key="6">
    <source>
        <dbReference type="PIRSR" id="PIRSR000097-3"/>
    </source>
</evidence>
<dbReference type="InterPro" id="IPR018170">
    <property type="entry name" value="Aldo/ket_reductase_CS"/>
</dbReference>
<dbReference type="InterPro" id="IPR023210">
    <property type="entry name" value="NADP_OxRdtase_dom"/>
</dbReference>
<dbReference type="Gene3D" id="3.20.20.100">
    <property type="entry name" value="NADP-dependent oxidoreductase domain"/>
    <property type="match status" value="1"/>
</dbReference>
<dbReference type="InterPro" id="IPR044504">
    <property type="entry name" value="AKR5C2"/>
</dbReference>
<dbReference type="RefSeq" id="WP_053927406.1">
    <property type="nucleotide sequence ID" value="NZ_LGKG01000179.1"/>
</dbReference>
<protein>
    <submittedName>
        <fullName evidence="8">Oxidoreductase</fullName>
    </submittedName>
</protein>
<evidence type="ECO:0000313" key="9">
    <source>
        <dbReference type="Proteomes" id="UP000037982"/>
    </source>
</evidence>
<dbReference type="InterPro" id="IPR036812">
    <property type="entry name" value="NAD(P)_OxRdtase_dom_sf"/>
</dbReference>
<proteinExistence type="inferred from homology"/>
<evidence type="ECO:0000256" key="5">
    <source>
        <dbReference type="PIRSR" id="PIRSR000097-2"/>
    </source>
</evidence>
<reference evidence="9" key="1">
    <citation type="submission" date="2015-07" db="EMBL/GenBank/DDBJ databases">
        <authorList>
            <person name="Ju K.-S."/>
            <person name="Doroghazi J.R."/>
            <person name="Metcalf W.W."/>
        </authorList>
    </citation>
    <scope>NUCLEOTIDE SEQUENCE [LARGE SCALE GENOMIC DNA]</scope>
    <source>
        <strain evidence="9">NRRL ISP-5002</strain>
    </source>
</reference>
<dbReference type="AlphaFoldDB" id="A0A0N1JVT4"/>
<evidence type="ECO:0000256" key="3">
    <source>
        <dbReference type="ARBA" id="ARBA00023002"/>
    </source>
</evidence>
<evidence type="ECO:0000313" key="8">
    <source>
        <dbReference type="EMBL" id="KPC59538.1"/>
    </source>
</evidence>
<evidence type="ECO:0000256" key="2">
    <source>
        <dbReference type="ARBA" id="ARBA00022857"/>
    </source>
</evidence>
<dbReference type="PIRSF" id="PIRSF000097">
    <property type="entry name" value="AKR"/>
    <property type="match status" value="1"/>
</dbReference>
<dbReference type="PROSITE" id="PS00062">
    <property type="entry name" value="ALDOKETO_REDUCTASE_2"/>
    <property type="match status" value="1"/>
</dbReference>